<evidence type="ECO:0000313" key="4">
    <source>
        <dbReference type="Proteomes" id="UP000199492"/>
    </source>
</evidence>
<gene>
    <name evidence="3" type="ORF">SAMN04489796_110109</name>
</gene>
<keyword evidence="1" id="KW-0812">Transmembrane</keyword>
<dbReference type="InterPro" id="IPR000073">
    <property type="entry name" value="AB_hydrolase_1"/>
</dbReference>
<dbReference type="PANTHER" id="PTHR12277">
    <property type="entry name" value="ALPHA/BETA HYDROLASE DOMAIN-CONTAINING PROTEIN"/>
    <property type="match status" value="1"/>
</dbReference>
<sequence>MALTIIMKFKKQLKKFVIVLLSIFVMIASALYFLQEKLLFFPSTLEQNYQYQLNHNFEELFFKTDEHTIINTLHFKVENPKGVILYFHGNAGDLSRWGTVSEYFVDMEYDVLMMDYRTYGKSTGILSEDGIYGDAQYCYDYLLKQYSEDEITLYGRSLGTGIASYLASKNKPKQLILETPYYSILDVAKDRFPILPVKQLLKYHFPTYQFLPKATCPITIIHGTKDSVVPFASAKKLSDLKIENLDFITVKGGGHNNLIEFEAYHNTIQTILK</sequence>
<protein>
    <recommendedName>
        <fullName evidence="2">AB hydrolase-1 domain-containing protein</fullName>
    </recommendedName>
</protein>
<dbReference type="OrthoDB" id="9777090at2"/>
<dbReference type="Pfam" id="PF00561">
    <property type="entry name" value="Abhydrolase_1"/>
    <property type="match status" value="1"/>
</dbReference>
<dbReference type="PANTHER" id="PTHR12277:SF81">
    <property type="entry name" value="PROTEIN ABHD13"/>
    <property type="match status" value="1"/>
</dbReference>
<dbReference type="Gene3D" id="3.40.50.1820">
    <property type="entry name" value="alpha/beta hydrolase"/>
    <property type="match status" value="2"/>
</dbReference>
<evidence type="ECO:0000259" key="2">
    <source>
        <dbReference type="Pfam" id="PF00561"/>
    </source>
</evidence>
<keyword evidence="4" id="KW-1185">Reference proteome</keyword>
<dbReference type="AlphaFoldDB" id="A0A1G8K989"/>
<organism evidence="3 4">
    <name type="scientific">Winogradskyella thalassocola</name>
    <dbReference type="NCBI Taxonomy" id="262004"/>
    <lineage>
        <taxon>Bacteria</taxon>
        <taxon>Pseudomonadati</taxon>
        <taxon>Bacteroidota</taxon>
        <taxon>Flavobacteriia</taxon>
        <taxon>Flavobacteriales</taxon>
        <taxon>Flavobacteriaceae</taxon>
        <taxon>Winogradskyella</taxon>
    </lineage>
</organism>
<keyword evidence="1" id="KW-0472">Membrane</keyword>
<dbReference type="Proteomes" id="UP000199492">
    <property type="component" value="Unassembled WGS sequence"/>
</dbReference>
<dbReference type="STRING" id="262004.SAMN04489796_110109"/>
<evidence type="ECO:0000256" key="1">
    <source>
        <dbReference type="SAM" id="Phobius"/>
    </source>
</evidence>
<feature type="transmembrane region" description="Helical" evidence="1">
    <location>
        <begin position="16"/>
        <end position="34"/>
    </location>
</feature>
<dbReference type="InterPro" id="IPR029058">
    <property type="entry name" value="AB_hydrolase_fold"/>
</dbReference>
<keyword evidence="1" id="KW-1133">Transmembrane helix</keyword>
<accession>A0A1G8K989</accession>
<reference evidence="4" key="1">
    <citation type="submission" date="2016-10" db="EMBL/GenBank/DDBJ databases">
        <authorList>
            <person name="Varghese N."/>
            <person name="Submissions S."/>
        </authorList>
    </citation>
    <scope>NUCLEOTIDE SEQUENCE [LARGE SCALE GENOMIC DNA]</scope>
    <source>
        <strain evidence="4">DSM 15363</strain>
    </source>
</reference>
<dbReference type="EMBL" id="FNCZ01000010">
    <property type="protein sequence ID" value="SDI39953.1"/>
    <property type="molecule type" value="Genomic_DNA"/>
</dbReference>
<feature type="domain" description="AB hydrolase-1" evidence="2">
    <location>
        <begin position="83"/>
        <end position="172"/>
    </location>
</feature>
<proteinExistence type="predicted"/>
<dbReference type="SUPFAM" id="SSF53474">
    <property type="entry name" value="alpha/beta-Hydrolases"/>
    <property type="match status" value="1"/>
</dbReference>
<name>A0A1G8K989_9FLAO</name>
<evidence type="ECO:0000313" key="3">
    <source>
        <dbReference type="EMBL" id="SDI39953.1"/>
    </source>
</evidence>